<protein>
    <recommendedName>
        <fullName evidence="4">HAT C-terminal dimerisation domain-containing protein</fullName>
    </recommendedName>
</protein>
<dbReference type="AlphaFoldDB" id="A0A6A6KWU1"/>
<keyword evidence="3" id="KW-1185">Reference proteome</keyword>
<feature type="chain" id="PRO_5025578274" description="HAT C-terminal dimerisation domain-containing protein" evidence="1">
    <location>
        <begin position="23"/>
        <end position="183"/>
    </location>
</feature>
<accession>A0A6A6KWU1</accession>
<keyword evidence="1" id="KW-0732">Signal</keyword>
<dbReference type="Proteomes" id="UP000467840">
    <property type="component" value="Chromosome 7"/>
</dbReference>
<evidence type="ECO:0008006" key="4">
    <source>
        <dbReference type="Google" id="ProtNLM"/>
    </source>
</evidence>
<evidence type="ECO:0000256" key="1">
    <source>
        <dbReference type="SAM" id="SignalP"/>
    </source>
</evidence>
<proteinExistence type="predicted"/>
<sequence length="183" mass="20264">MMMPSSILQAFLFGVFLSSAQAGDLRIDAATVELFHALAGLSSFHGNHHIASIINDMNSIEVEGGKNMEVPTKEMEDVVVELTSDVGAKKTTANRKENSSRQCGHSLKCFLLVMIRREDVLDQYRSALRPDLVEALVCTRDWLYGEQENAKLALEELTQDVMELKTEDKETTPSACSNSIDIV</sequence>
<dbReference type="EMBL" id="JAAGAX010000013">
    <property type="protein sequence ID" value="KAF2293482.1"/>
    <property type="molecule type" value="Genomic_DNA"/>
</dbReference>
<gene>
    <name evidence="2" type="ORF">GH714_002209</name>
</gene>
<feature type="signal peptide" evidence="1">
    <location>
        <begin position="1"/>
        <end position="22"/>
    </location>
</feature>
<organism evidence="2 3">
    <name type="scientific">Hevea brasiliensis</name>
    <name type="common">Para rubber tree</name>
    <name type="synonym">Siphonia brasiliensis</name>
    <dbReference type="NCBI Taxonomy" id="3981"/>
    <lineage>
        <taxon>Eukaryota</taxon>
        <taxon>Viridiplantae</taxon>
        <taxon>Streptophyta</taxon>
        <taxon>Embryophyta</taxon>
        <taxon>Tracheophyta</taxon>
        <taxon>Spermatophyta</taxon>
        <taxon>Magnoliopsida</taxon>
        <taxon>eudicotyledons</taxon>
        <taxon>Gunneridae</taxon>
        <taxon>Pentapetalae</taxon>
        <taxon>rosids</taxon>
        <taxon>fabids</taxon>
        <taxon>Malpighiales</taxon>
        <taxon>Euphorbiaceae</taxon>
        <taxon>Crotonoideae</taxon>
        <taxon>Micrandreae</taxon>
        <taxon>Hevea</taxon>
    </lineage>
</organism>
<reference evidence="2 3" key="1">
    <citation type="journal article" date="2020" name="Mol. Plant">
        <title>The Chromosome-Based Rubber Tree Genome Provides New Insights into Spurge Genome Evolution and Rubber Biosynthesis.</title>
        <authorList>
            <person name="Liu J."/>
            <person name="Shi C."/>
            <person name="Shi C.C."/>
            <person name="Li W."/>
            <person name="Zhang Q.J."/>
            <person name="Zhang Y."/>
            <person name="Li K."/>
            <person name="Lu H.F."/>
            <person name="Shi C."/>
            <person name="Zhu S.T."/>
            <person name="Xiao Z.Y."/>
            <person name="Nan H."/>
            <person name="Yue Y."/>
            <person name="Zhu X.G."/>
            <person name="Wu Y."/>
            <person name="Hong X.N."/>
            <person name="Fan G.Y."/>
            <person name="Tong Y."/>
            <person name="Zhang D."/>
            <person name="Mao C.L."/>
            <person name="Liu Y.L."/>
            <person name="Hao S.J."/>
            <person name="Liu W.Q."/>
            <person name="Lv M.Q."/>
            <person name="Zhang H.B."/>
            <person name="Liu Y."/>
            <person name="Hu-Tang G.R."/>
            <person name="Wang J.P."/>
            <person name="Wang J.H."/>
            <person name="Sun Y.H."/>
            <person name="Ni S.B."/>
            <person name="Chen W.B."/>
            <person name="Zhang X.C."/>
            <person name="Jiao Y.N."/>
            <person name="Eichler E.E."/>
            <person name="Li G.H."/>
            <person name="Liu X."/>
            <person name="Gao L.Z."/>
        </authorList>
    </citation>
    <scope>NUCLEOTIDE SEQUENCE [LARGE SCALE GENOMIC DNA]</scope>
    <source>
        <strain evidence="3">cv. GT1</strain>
        <tissue evidence="2">Leaf</tissue>
    </source>
</reference>
<name>A0A6A6KWU1_HEVBR</name>
<comment type="caution">
    <text evidence="2">The sequence shown here is derived from an EMBL/GenBank/DDBJ whole genome shotgun (WGS) entry which is preliminary data.</text>
</comment>
<evidence type="ECO:0000313" key="2">
    <source>
        <dbReference type="EMBL" id="KAF2293482.1"/>
    </source>
</evidence>
<evidence type="ECO:0000313" key="3">
    <source>
        <dbReference type="Proteomes" id="UP000467840"/>
    </source>
</evidence>